<sequence length="335" mass="36683">MRIRVDDRIEAAIAERLGRLPARVQRRLSGQPPIVIDGQRLEPDVQLMLALRPLLGEPSWDEHLTPERGRALTREEAATAAGPRKVPVAAVEDLTVAGLPARRYVSAEPGDKPTLLYLHGGGFVVGDLDTHDAPCRVLCRHAGVDVLSVEYRKAPEHPFPAYVEDARRAFEWAAERYERVAVGGDSAGGNLAATLAIEYDPVLALLIYPAVDATQERESRRLFGEGFFLTDELMQWYTGHFMPEGSDPADPLRSPILSPRLREHAPALVITAGFDPLRDEGEAYAQALRDAGVPVLAHRFRGLFHGFINSIGASPSSRAALVETAGMTRALLRAR</sequence>
<name>A0A660L8Q1_9ACTN</name>
<protein>
    <submittedName>
        <fullName evidence="4">Acetyl esterase</fullName>
    </submittedName>
</protein>
<dbReference type="InterPro" id="IPR029058">
    <property type="entry name" value="AB_hydrolase_fold"/>
</dbReference>
<evidence type="ECO:0000256" key="1">
    <source>
        <dbReference type="ARBA" id="ARBA00010515"/>
    </source>
</evidence>
<keyword evidence="5" id="KW-1185">Reference proteome</keyword>
<comment type="caution">
    <text evidence="4">The sequence shown here is derived from an EMBL/GenBank/DDBJ whole genome shotgun (WGS) entry which is preliminary data.</text>
</comment>
<proteinExistence type="inferred from homology"/>
<accession>A0A660L8Q1</accession>
<comment type="similarity">
    <text evidence="1">Belongs to the 'GDXG' lipolytic enzyme family.</text>
</comment>
<reference evidence="4 5" key="1">
    <citation type="submission" date="2018-10" db="EMBL/GenBank/DDBJ databases">
        <title>Genomic Encyclopedia of Archaeal and Bacterial Type Strains, Phase II (KMG-II): from individual species to whole genera.</title>
        <authorList>
            <person name="Goeker M."/>
        </authorList>
    </citation>
    <scope>NUCLEOTIDE SEQUENCE [LARGE SCALE GENOMIC DNA]</scope>
    <source>
        <strain evidence="4 5">DSM 14954</strain>
    </source>
</reference>
<evidence type="ECO:0000256" key="2">
    <source>
        <dbReference type="ARBA" id="ARBA00022801"/>
    </source>
</evidence>
<dbReference type="PANTHER" id="PTHR48081:SF8">
    <property type="entry name" value="ALPHA_BETA HYDROLASE FOLD-3 DOMAIN-CONTAINING PROTEIN-RELATED"/>
    <property type="match status" value="1"/>
</dbReference>
<feature type="domain" description="Alpha/beta hydrolase fold-3" evidence="3">
    <location>
        <begin position="115"/>
        <end position="308"/>
    </location>
</feature>
<dbReference type="InterPro" id="IPR013094">
    <property type="entry name" value="AB_hydrolase_3"/>
</dbReference>
<dbReference type="AlphaFoldDB" id="A0A660L8Q1"/>
<dbReference type="PROSITE" id="PS01173">
    <property type="entry name" value="LIPASE_GDXG_HIS"/>
    <property type="match status" value="1"/>
</dbReference>
<gene>
    <name evidence="4" type="ORF">C8N24_1224</name>
</gene>
<dbReference type="Proteomes" id="UP000278962">
    <property type="component" value="Unassembled WGS sequence"/>
</dbReference>
<evidence type="ECO:0000313" key="5">
    <source>
        <dbReference type="Proteomes" id="UP000278962"/>
    </source>
</evidence>
<organism evidence="4 5">
    <name type="scientific">Solirubrobacter pauli</name>
    <dbReference type="NCBI Taxonomy" id="166793"/>
    <lineage>
        <taxon>Bacteria</taxon>
        <taxon>Bacillati</taxon>
        <taxon>Actinomycetota</taxon>
        <taxon>Thermoleophilia</taxon>
        <taxon>Solirubrobacterales</taxon>
        <taxon>Solirubrobacteraceae</taxon>
        <taxon>Solirubrobacter</taxon>
    </lineage>
</organism>
<dbReference type="OrthoDB" id="3181909at2"/>
<dbReference type="InterPro" id="IPR002168">
    <property type="entry name" value="Lipase_GDXG_HIS_AS"/>
</dbReference>
<evidence type="ECO:0000313" key="4">
    <source>
        <dbReference type="EMBL" id="RKQ91402.1"/>
    </source>
</evidence>
<dbReference type="GO" id="GO:0016787">
    <property type="term" value="F:hydrolase activity"/>
    <property type="evidence" value="ECO:0007669"/>
    <property type="project" value="UniProtKB-KW"/>
</dbReference>
<keyword evidence="2" id="KW-0378">Hydrolase</keyword>
<dbReference type="RefSeq" id="WP_121248979.1">
    <property type="nucleotide sequence ID" value="NZ_RBIL01000001.1"/>
</dbReference>
<dbReference type="PANTHER" id="PTHR48081">
    <property type="entry name" value="AB HYDROLASE SUPERFAMILY PROTEIN C4A8.06C"/>
    <property type="match status" value="1"/>
</dbReference>
<dbReference type="SUPFAM" id="SSF53474">
    <property type="entry name" value="alpha/beta-Hydrolases"/>
    <property type="match status" value="1"/>
</dbReference>
<dbReference type="Gene3D" id="3.40.50.1820">
    <property type="entry name" value="alpha/beta hydrolase"/>
    <property type="match status" value="1"/>
</dbReference>
<evidence type="ECO:0000259" key="3">
    <source>
        <dbReference type="Pfam" id="PF07859"/>
    </source>
</evidence>
<dbReference type="Pfam" id="PF07859">
    <property type="entry name" value="Abhydrolase_3"/>
    <property type="match status" value="1"/>
</dbReference>
<dbReference type="EMBL" id="RBIL01000001">
    <property type="protein sequence ID" value="RKQ91402.1"/>
    <property type="molecule type" value="Genomic_DNA"/>
</dbReference>
<dbReference type="InterPro" id="IPR050300">
    <property type="entry name" value="GDXG_lipolytic_enzyme"/>
</dbReference>